<evidence type="ECO:0000256" key="2">
    <source>
        <dbReference type="SAM" id="Phobius"/>
    </source>
</evidence>
<accession>A8N5L2</accession>
<feature type="transmembrane region" description="Helical" evidence="2">
    <location>
        <begin position="356"/>
        <end position="377"/>
    </location>
</feature>
<feature type="region of interest" description="Disordered" evidence="1">
    <location>
        <begin position="444"/>
        <end position="495"/>
    </location>
</feature>
<proteinExistence type="predicted"/>
<reference evidence="4 5" key="1">
    <citation type="journal article" date="2010" name="Proc. Natl. Acad. Sci. U.S.A.">
        <title>Insights into evolution of multicellular fungi from the assembled chromosomes of the mushroom Coprinopsis cinerea (Coprinus cinereus).</title>
        <authorList>
            <person name="Stajich J.E."/>
            <person name="Wilke S.K."/>
            <person name="Ahren D."/>
            <person name="Au C.H."/>
            <person name="Birren B.W."/>
            <person name="Borodovsky M."/>
            <person name="Burns C."/>
            <person name="Canback B."/>
            <person name="Casselton L.A."/>
            <person name="Cheng C.K."/>
            <person name="Deng J."/>
            <person name="Dietrich F.S."/>
            <person name="Fargo D.C."/>
            <person name="Farman M.L."/>
            <person name="Gathman A.C."/>
            <person name="Goldberg J."/>
            <person name="Guigo R."/>
            <person name="Hoegger P.J."/>
            <person name="Hooker J.B."/>
            <person name="Huggins A."/>
            <person name="James T.Y."/>
            <person name="Kamada T."/>
            <person name="Kilaru S."/>
            <person name="Kodira C."/>
            <person name="Kues U."/>
            <person name="Kupfer D."/>
            <person name="Kwan H.S."/>
            <person name="Lomsadze A."/>
            <person name="Li W."/>
            <person name="Lilly W.W."/>
            <person name="Ma L.J."/>
            <person name="Mackey A.J."/>
            <person name="Manning G."/>
            <person name="Martin F."/>
            <person name="Muraguchi H."/>
            <person name="Natvig D.O."/>
            <person name="Palmerini H."/>
            <person name="Ramesh M.A."/>
            <person name="Rehmeyer C.J."/>
            <person name="Roe B.A."/>
            <person name="Shenoy N."/>
            <person name="Stanke M."/>
            <person name="Ter-Hovhannisyan V."/>
            <person name="Tunlid A."/>
            <person name="Velagapudi R."/>
            <person name="Vision T.J."/>
            <person name="Zeng Q."/>
            <person name="Zolan M.E."/>
            <person name="Pukkila P.J."/>
        </authorList>
    </citation>
    <scope>NUCLEOTIDE SEQUENCE [LARGE SCALE GENOMIC DNA]</scope>
    <source>
        <strain evidence="5">Okayama-7 / 130 / ATCC MYA-4618 / FGSC 9003</strain>
    </source>
</reference>
<dbReference type="GeneID" id="6006596"/>
<dbReference type="KEGG" id="cci:CC1G_09317"/>
<evidence type="ECO:0000313" key="5">
    <source>
        <dbReference type="Proteomes" id="UP000001861"/>
    </source>
</evidence>
<name>A8N5L2_COPC7</name>
<dbReference type="GO" id="GO:0004366">
    <property type="term" value="F:glycerol-3-phosphate O-acyltransferase activity"/>
    <property type="evidence" value="ECO:0007669"/>
    <property type="project" value="TreeGrafter"/>
</dbReference>
<dbReference type="OMA" id="PENPWID"/>
<feature type="compositionally biased region" description="Polar residues" evidence="1">
    <location>
        <begin position="597"/>
        <end position="612"/>
    </location>
</feature>
<dbReference type="InterPro" id="IPR002123">
    <property type="entry name" value="Plipid/glycerol_acylTrfase"/>
</dbReference>
<feature type="transmembrane region" description="Helical" evidence="2">
    <location>
        <begin position="314"/>
        <end position="335"/>
    </location>
</feature>
<dbReference type="CDD" id="cd07992">
    <property type="entry name" value="LPLAT_AAK14816-like"/>
    <property type="match status" value="1"/>
</dbReference>
<feature type="region of interest" description="Disordered" evidence="1">
    <location>
        <begin position="587"/>
        <end position="612"/>
    </location>
</feature>
<keyword evidence="2" id="KW-0472">Membrane</keyword>
<evidence type="ECO:0000313" key="4">
    <source>
        <dbReference type="EMBL" id="EAU91635.2"/>
    </source>
</evidence>
<dbReference type="EMBL" id="AACS02000003">
    <property type="protein sequence ID" value="EAU91635.2"/>
    <property type="molecule type" value="Genomic_DNA"/>
</dbReference>
<feature type="compositionally biased region" description="Basic and acidic residues" evidence="1">
    <location>
        <begin position="452"/>
        <end position="468"/>
    </location>
</feature>
<dbReference type="PANTHER" id="PTHR31605:SF0">
    <property type="entry name" value="GLYCEROL-3-PHOSPHATE O-ACYLTRANSFERASE 1"/>
    <property type="match status" value="1"/>
</dbReference>
<dbReference type="Proteomes" id="UP000001861">
    <property type="component" value="Unassembled WGS sequence"/>
</dbReference>
<dbReference type="InterPro" id="IPR052744">
    <property type="entry name" value="GPAT/DAPAT"/>
</dbReference>
<feature type="region of interest" description="Disordered" evidence="1">
    <location>
        <begin position="543"/>
        <end position="562"/>
    </location>
</feature>
<feature type="domain" description="Phospholipid/glycerol acyltransferase" evidence="3">
    <location>
        <begin position="20"/>
        <end position="154"/>
    </location>
</feature>
<keyword evidence="2" id="KW-0812">Transmembrane</keyword>
<dbReference type="PANTHER" id="PTHR31605">
    <property type="entry name" value="GLYCEROL-3-PHOSPHATE O-ACYLTRANSFERASE 1"/>
    <property type="match status" value="1"/>
</dbReference>
<dbReference type="eggNOG" id="ENOG502QY9M">
    <property type="taxonomic scope" value="Eukaryota"/>
</dbReference>
<dbReference type="AlphaFoldDB" id="A8N5L2"/>
<dbReference type="VEuPathDB" id="FungiDB:CC1G_09317"/>
<dbReference type="SMART" id="SM00563">
    <property type="entry name" value="PlsC"/>
    <property type="match status" value="1"/>
</dbReference>
<evidence type="ECO:0000259" key="3">
    <source>
        <dbReference type="SMART" id="SM00563"/>
    </source>
</evidence>
<protein>
    <recommendedName>
        <fullName evidence="3">Phospholipid/glycerol acyltransferase domain-containing protein</fullName>
    </recommendedName>
</protein>
<dbReference type="HOGENOM" id="CLU_026175_0_0_1"/>
<dbReference type="GO" id="GO:0016287">
    <property type="term" value="F:glycerone-phosphate O-acyltransferase activity"/>
    <property type="evidence" value="ECO:0007669"/>
    <property type="project" value="TreeGrafter"/>
</dbReference>
<feature type="transmembrane region" description="Helical" evidence="2">
    <location>
        <begin position="383"/>
        <end position="400"/>
    </location>
</feature>
<keyword evidence="5" id="KW-1185">Reference proteome</keyword>
<dbReference type="RefSeq" id="XP_001830157.2">
    <property type="nucleotide sequence ID" value="XM_001830105.2"/>
</dbReference>
<dbReference type="Pfam" id="PF01553">
    <property type="entry name" value="Acyltransferase"/>
    <property type="match status" value="1"/>
</dbReference>
<evidence type="ECO:0000256" key="1">
    <source>
        <dbReference type="SAM" id="MobiDB-lite"/>
    </source>
</evidence>
<sequence>MAPPPQGEDFMLLHRIIRFLAYLSSHSFFHEIRVIGEENVPKDGPIIVLRAEPLAAQLFKNPAVAWILYSSGNIPVDRKSKDRQRLFDGTFKALAKGNAVALFPEGTSYTEPRIMQVKDGAAWAALEYYKYKEAHPELADQPDVKIVPAAIVYTNKSKYRSSVVVEYGKPISAADFKEQFLSTEENAPRSAVKCLTRTLESELVESTINAPDWDTLYAARMAKDLLWEGDRSVGLDNFVPVSQTLVDLFSNPDIVPNFNSVRRHLLTYYSLLQSSHLTNGVLSSLPLPRSLDPNTPTTTPGRLFTLLILVRDSITALIGLPFFFLPLIVHLPVYMMGRMGARLVEDEEETQAQNKVALGLITSLLLYPAVFFFLWALFWYTPIGAILAGSLVYLFAFYHTKMIDGNYERAKRFVAAWRVLVGVWTPKRFDLSMGALSQFMTPKTPPPNPWIDKARVSPKNEESKEGALERSTSLTDLKLQQEPPVKSRSARRPPSRRLVRHVLRARVEAINALASMFDQLENHSDKRVKSSLHLAKLYGETVSPAQSHSDSKGIDGIPDPEQVQGYRSVKEIIRFLKERGANIPTLRHGRFEEQWAAATSSDAEGYSTTEEK</sequence>
<dbReference type="OrthoDB" id="1044435at2759"/>
<organism evidence="4 5">
    <name type="scientific">Coprinopsis cinerea (strain Okayama-7 / 130 / ATCC MYA-4618 / FGSC 9003)</name>
    <name type="common">Inky cap fungus</name>
    <name type="synonym">Hormographiella aspergillata</name>
    <dbReference type="NCBI Taxonomy" id="240176"/>
    <lineage>
        <taxon>Eukaryota</taxon>
        <taxon>Fungi</taxon>
        <taxon>Dikarya</taxon>
        <taxon>Basidiomycota</taxon>
        <taxon>Agaricomycotina</taxon>
        <taxon>Agaricomycetes</taxon>
        <taxon>Agaricomycetidae</taxon>
        <taxon>Agaricales</taxon>
        <taxon>Agaricineae</taxon>
        <taxon>Psathyrellaceae</taxon>
        <taxon>Coprinopsis</taxon>
    </lineage>
</organism>
<dbReference type="SUPFAM" id="SSF69593">
    <property type="entry name" value="Glycerol-3-phosphate (1)-acyltransferase"/>
    <property type="match status" value="1"/>
</dbReference>
<comment type="caution">
    <text evidence="4">The sequence shown here is derived from an EMBL/GenBank/DDBJ whole genome shotgun (WGS) entry which is preliminary data.</text>
</comment>
<dbReference type="GO" id="GO:0008654">
    <property type="term" value="P:phospholipid biosynthetic process"/>
    <property type="evidence" value="ECO:0007669"/>
    <property type="project" value="TreeGrafter"/>
</dbReference>
<keyword evidence="2" id="KW-1133">Transmembrane helix</keyword>
<dbReference type="STRING" id="240176.A8N5L2"/>
<gene>
    <name evidence="4" type="ORF">CC1G_09317</name>
</gene>
<dbReference type="InParanoid" id="A8N5L2"/>